<dbReference type="Pfam" id="PF07690">
    <property type="entry name" value="MFS_1"/>
    <property type="match status" value="1"/>
</dbReference>
<evidence type="ECO:0000256" key="2">
    <source>
        <dbReference type="ARBA" id="ARBA00022448"/>
    </source>
</evidence>
<dbReference type="AlphaFoldDB" id="A0A9W8Q4M3"/>
<evidence type="ECO:0000256" key="5">
    <source>
        <dbReference type="ARBA" id="ARBA00023136"/>
    </source>
</evidence>
<evidence type="ECO:0000256" key="1">
    <source>
        <dbReference type="ARBA" id="ARBA00004141"/>
    </source>
</evidence>
<evidence type="ECO:0000313" key="9">
    <source>
        <dbReference type="EMBL" id="KAJ4146060.1"/>
    </source>
</evidence>
<feature type="region of interest" description="Disordered" evidence="6">
    <location>
        <begin position="1"/>
        <end position="24"/>
    </location>
</feature>
<feature type="transmembrane region" description="Helical" evidence="7">
    <location>
        <begin position="34"/>
        <end position="60"/>
    </location>
</feature>
<keyword evidence="3 7" id="KW-0812">Transmembrane</keyword>
<feature type="transmembrane region" description="Helical" evidence="7">
    <location>
        <begin position="391"/>
        <end position="413"/>
    </location>
</feature>
<dbReference type="InterPro" id="IPR036259">
    <property type="entry name" value="MFS_trans_sf"/>
</dbReference>
<dbReference type="CDD" id="cd17502">
    <property type="entry name" value="MFS_Azr1_MDR_like"/>
    <property type="match status" value="1"/>
</dbReference>
<protein>
    <recommendedName>
        <fullName evidence="8">Major facilitator superfamily (MFS) profile domain-containing protein</fullName>
    </recommendedName>
</protein>
<keyword evidence="2" id="KW-0813">Transport</keyword>
<dbReference type="PRINTS" id="PR01036">
    <property type="entry name" value="TCRTETB"/>
</dbReference>
<feature type="transmembrane region" description="Helical" evidence="7">
    <location>
        <begin position="341"/>
        <end position="360"/>
    </location>
</feature>
<dbReference type="RefSeq" id="XP_056049730.1">
    <property type="nucleotide sequence ID" value="XM_056196175.1"/>
</dbReference>
<dbReference type="GO" id="GO:0022857">
    <property type="term" value="F:transmembrane transporter activity"/>
    <property type="evidence" value="ECO:0007669"/>
    <property type="project" value="InterPro"/>
</dbReference>
<proteinExistence type="predicted"/>
<dbReference type="Gene3D" id="1.20.1250.20">
    <property type="entry name" value="MFS general substrate transporter like domains"/>
    <property type="match status" value="1"/>
</dbReference>
<dbReference type="EMBL" id="JAJHUN010000011">
    <property type="protein sequence ID" value="KAJ4146060.1"/>
    <property type="molecule type" value="Genomic_DNA"/>
</dbReference>
<feature type="transmembrane region" description="Helical" evidence="7">
    <location>
        <begin position="127"/>
        <end position="148"/>
    </location>
</feature>
<feature type="compositionally biased region" description="Basic and acidic residues" evidence="6">
    <location>
        <begin position="1"/>
        <end position="15"/>
    </location>
</feature>
<dbReference type="FunFam" id="1.20.1250.20:FF:000196">
    <property type="entry name" value="MFS toxin efflux pump (AflT)"/>
    <property type="match status" value="1"/>
</dbReference>
<keyword evidence="5 7" id="KW-0472">Membrane</keyword>
<comment type="subcellular location">
    <subcellularLocation>
        <location evidence="1">Membrane</location>
        <topology evidence="1">Multi-pass membrane protein</topology>
    </subcellularLocation>
</comment>
<name>A0A9W8Q4M3_AKAMU</name>
<feature type="transmembrane region" description="Helical" evidence="7">
    <location>
        <begin position="192"/>
        <end position="211"/>
    </location>
</feature>
<dbReference type="GO" id="GO:0005886">
    <property type="term" value="C:plasma membrane"/>
    <property type="evidence" value="ECO:0007669"/>
    <property type="project" value="TreeGrafter"/>
</dbReference>
<evidence type="ECO:0000256" key="7">
    <source>
        <dbReference type="SAM" id="Phobius"/>
    </source>
</evidence>
<feature type="transmembrane region" description="Helical" evidence="7">
    <location>
        <begin position="72"/>
        <end position="90"/>
    </location>
</feature>
<dbReference type="GeneID" id="80892049"/>
<feature type="transmembrane region" description="Helical" evidence="7">
    <location>
        <begin position="425"/>
        <end position="447"/>
    </location>
</feature>
<dbReference type="KEGG" id="amus:LMH87_004890"/>
<evidence type="ECO:0000256" key="3">
    <source>
        <dbReference type="ARBA" id="ARBA00022692"/>
    </source>
</evidence>
<organism evidence="9 10">
    <name type="scientific">Akanthomyces muscarius</name>
    <name type="common">Entomopathogenic fungus</name>
    <name type="synonym">Lecanicillium muscarium</name>
    <dbReference type="NCBI Taxonomy" id="2231603"/>
    <lineage>
        <taxon>Eukaryota</taxon>
        <taxon>Fungi</taxon>
        <taxon>Dikarya</taxon>
        <taxon>Ascomycota</taxon>
        <taxon>Pezizomycotina</taxon>
        <taxon>Sordariomycetes</taxon>
        <taxon>Hypocreomycetidae</taxon>
        <taxon>Hypocreales</taxon>
        <taxon>Cordycipitaceae</taxon>
        <taxon>Akanthomyces</taxon>
    </lineage>
</organism>
<feature type="transmembrane region" description="Helical" evidence="7">
    <location>
        <begin position="300"/>
        <end position="321"/>
    </location>
</feature>
<feature type="transmembrane region" description="Helical" evidence="7">
    <location>
        <begin position="367"/>
        <end position="385"/>
    </location>
</feature>
<keyword evidence="4 7" id="KW-1133">Transmembrane helix</keyword>
<gene>
    <name evidence="9" type="ORF">LMH87_004890</name>
</gene>
<accession>A0A9W8Q4M3</accession>
<feature type="domain" description="Major facilitator superfamily (MFS) profile" evidence="8">
    <location>
        <begin position="37"/>
        <end position="534"/>
    </location>
</feature>
<evidence type="ECO:0000313" key="10">
    <source>
        <dbReference type="Proteomes" id="UP001144673"/>
    </source>
</evidence>
<evidence type="ECO:0000256" key="6">
    <source>
        <dbReference type="SAM" id="MobiDB-lite"/>
    </source>
</evidence>
<evidence type="ECO:0000259" key="8">
    <source>
        <dbReference type="PROSITE" id="PS50850"/>
    </source>
</evidence>
<feature type="transmembrane region" description="Helical" evidence="7">
    <location>
        <begin position="160"/>
        <end position="180"/>
    </location>
</feature>
<dbReference type="Proteomes" id="UP001144673">
    <property type="component" value="Chromosome 2"/>
</dbReference>
<dbReference type="PANTHER" id="PTHR23501:SF199">
    <property type="entry name" value="MFS EFFLUX TRANSPORTER INPD-RELATED"/>
    <property type="match status" value="1"/>
</dbReference>
<dbReference type="PROSITE" id="PS50850">
    <property type="entry name" value="MFS"/>
    <property type="match status" value="1"/>
</dbReference>
<dbReference type="PANTHER" id="PTHR23501">
    <property type="entry name" value="MAJOR FACILITATOR SUPERFAMILY"/>
    <property type="match status" value="1"/>
</dbReference>
<dbReference type="FunFam" id="1.20.1720.10:FF:000012">
    <property type="entry name" value="MFS toxin efflux pump (AflT)"/>
    <property type="match status" value="1"/>
</dbReference>
<feature type="transmembrane region" description="Helical" evidence="7">
    <location>
        <begin position="102"/>
        <end position="121"/>
    </location>
</feature>
<feature type="transmembrane region" description="Helical" evidence="7">
    <location>
        <begin position="504"/>
        <end position="526"/>
    </location>
</feature>
<keyword evidence="10" id="KW-1185">Reference proteome</keyword>
<dbReference type="SUPFAM" id="SSF103473">
    <property type="entry name" value="MFS general substrate transporter"/>
    <property type="match status" value="1"/>
</dbReference>
<dbReference type="Gene3D" id="1.20.1720.10">
    <property type="entry name" value="Multidrug resistance protein D"/>
    <property type="match status" value="1"/>
</dbReference>
<dbReference type="InterPro" id="IPR020846">
    <property type="entry name" value="MFS_dom"/>
</dbReference>
<sequence length="544" mass="58173">MEIESMEKSRHRDNENQPNDDADQELEYPKGLKLVLIFTALCLTNFLVALDQTIIATAIPTITSQFHSIEDIGWYGSAYLLTTCSFQLFFGKLYTLLSIKWTFVAAVLIFEVGSAICGASPNSIALIVGRAIAGIGGSGVFSGALIIIAKSVPLAKRPAFTGILGAVWGVASVVGPLLGGAFTSHVSWRWCFYINLPIGVVAIPCIIFFLSSSRSQHAKAGGWASVIQQFDPIGTVLFVVSIICLLIALQWGGSKYPWSDGRVIALLTVFGISSIAWAFTQWKMGENATVPLRIARQRSVAFSTFYIFTASAAFVIPIYYLPIWFQGIKGDSASQSGIHNLPLLLSVVVFAIAGGIGVTIVGYYTPFMVVGAIVMSIGAGLLLLFRVNIPISMWLGFQIVFGAGAGLGLELPNIAVQTVLPKKDVAIGTSLVVLARSLGGAIFISAAQNVFNEHIISGMRGRVPEIDYSVVLNSGATELQKTIKDVAPGQANILSRVLNVYNDAIVQTCIVALALACVSILGAVGVEWRTVKKKSKTPKFDNIG</sequence>
<feature type="transmembrane region" description="Helical" evidence="7">
    <location>
        <begin position="232"/>
        <end position="251"/>
    </location>
</feature>
<evidence type="ECO:0000256" key="4">
    <source>
        <dbReference type="ARBA" id="ARBA00022989"/>
    </source>
</evidence>
<dbReference type="InterPro" id="IPR011701">
    <property type="entry name" value="MFS"/>
</dbReference>
<comment type="caution">
    <text evidence="9">The sequence shown here is derived from an EMBL/GenBank/DDBJ whole genome shotgun (WGS) entry which is preliminary data.</text>
</comment>
<reference evidence="9" key="1">
    <citation type="journal article" date="2023" name="Access Microbiol">
        <title>De-novo genome assembly for Akanthomyces muscarius, a biocontrol agent of insect agricultural pests.</title>
        <authorList>
            <person name="Erdos Z."/>
            <person name="Studholme D.J."/>
            <person name="Raymond B."/>
            <person name="Sharma M."/>
        </authorList>
    </citation>
    <scope>NUCLEOTIDE SEQUENCE</scope>
    <source>
        <strain evidence="9">Ve6</strain>
    </source>
</reference>
<feature type="transmembrane region" description="Helical" evidence="7">
    <location>
        <begin position="263"/>
        <end position="280"/>
    </location>
</feature>